<name>A0ABP0E8B6_9PEZI</name>
<evidence type="ECO:0000259" key="3">
    <source>
        <dbReference type="PROSITE" id="PS50158"/>
    </source>
</evidence>
<feature type="region of interest" description="Disordered" evidence="2">
    <location>
        <begin position="1"/>
        <end position="70"/>
    </location>
</feature>
<evidence type="ECO:0000313" key="5">
    <source>
        <dbReference type="Proteomes" id="UP001642502"/>
    </source>
</evidence>
<keyword evidence="1" id="KW-0479">Metal-binding</keyword>
<dbReference type="Pfam" id="PF00098">
    <property type="entry name" value="zf-CCHC"/>
    <property type="match status" value="1"/>
</dbReference>
<protein>
    <recommendedName>
        <fullName evidence="3">CCHC-type domain-containing protein</fullName>
    </recommendedName>
</protein>
<organism evidence="4 5">
    <name type="scientific">Sporothrix epigloea</name>
    <dbReference type="NCBI Taxonomy" id="1892477"/>
    <lineage>
        <taxon>Eukaryota</taxon>
        <taxon>Fungi</taxon>
        <taxon>Dikarya</taxon>
        <taxon>Ascomycota</taxon>
        <taxon>Pezizomycotina</taxon>
        <taxon>Sordariomycetes</taxon>
        <taxon>Sordariomycetidae</taxon>
        <taxon>Ophiostomatales</taxon>
        <taxon>Ophiostomataceae</taxon>
        <taxon>Sporothrix</taxon>
    </lineage>
</organism>
<dbReference type="EMBL" id="CAWUON010000541">
    <property type="protein sequence ID" value="CAK7275682.1"/>
    <property type="molecule type" value="Genomic_DNA"/>
</dbReference>
<evidence type="ECO:0000256" key="1">
    <source>
        <dbReference type="PROSITE-ProRule" id="PRU00047"/>
    </source>
</evidence>
<feature type="compositionally biased region" description="Polar residues" evidence="2">
    <location>
        <begin position="20"/>
        <end position="29"/>
    </location>
</feature>
<reference evidence="4 5" key="1">
    <citation type="submission" date="2024-01" db="EMBL/GenBank/DDBJ databases">
        <authorList>
            <person name="Allen C."/>
            <person name="Tagirdzhanova G."/>
        </authorList>
    </citation>
    <scope>NUCLEOTIDE SEQUENCE [LARGE SCALE GENOMIC DNA]</scope>
    <source>
        <strain evidence="4 5">CBS 119000</strain>
    </source>
</reference>
<dbReference type="Proteomes" id="UP001642502">
    <property type="component" value="Unassembled WGS sequence"/>
</dbReference>
<sequence length="132" mass="14891">MAVRIDNRLNERAREKREQSAPNTHVSSHVSQSVAPAPVQPVQPSPAERREQGEPMELDKTSKETPPKKKKFTGACYVCDEIGHFAKECPNKSAPESKQVRVMVHEAHDQLAFEQCFEDDCDIHLRDKEIAG</sequence>
<dbReference type="SMART" id="SM00343">
    <property type="entry name" value="ZnF_C2HC"/>
    <property type="match status" value="1"/>
</dbReference>
<gene>
    <name evidence="4" type="ORF">SEPCBS119000_006805</name>
</gene>
<evidence type="ECO:0000256" key="2">
    <source>
        <dbReference type="SAM" id="MobiDB-lite"/>
    </source>
</evidence>
<feature type="domain" description="CCHC-type" evidence="3">
    <location>
        <begin position="76"/>
        <end position="91"/>
    </location>
</feature>
<feature type="non-terminal residue" evidence="4">
    <location>
        <position position="132"/>
    </location>
</feature>
<dbReference type="PROSITE" id="PS50158">
    <property type="entry name" value="ZF_CCHC"/>
    <property type="match status" value="1"/>
</dbReference>
<dbReference type="Gene3D" id="4.10.60.10">
    <property type="entry name" value="Zinc finger, CCHC-type"/>
    <property type="match status" value="1"/>
</dbReference>
<keyword evidence="1" id="KW-0863">Zinc-finger</keyword>
<proteinExistence type="predicted"/>
<dbReference type="InterPro" id="IPR036875">
    <property type="entry name" value="Znf_CCHC_sf"/>
</dbReference>
<evidence type="ECO:0000313" key="4">
    <source>
        <dbReference type="EMBL" id="CAK7275682.1"/>
    </source>
</evidence>
<dbReference type="InterPro" id="IPR001878">
    <property type="entry name" value="Znf_CCHC"/>
</dbReference>
<accession>A0ABP0E8B6</accession>
<comment type="caution">
    <text evidence="4">The sequence shown here is derived from an EMBL/GenBank/DDBJ whole genome shotgun (WGS) entry which is preliminary data.</text>
</comment>
<dbReference type="SUPFAM" id="SSF57756">
    <property type="entry name" value="Retrovirus zinc finger-like domains"/>
    <property type="match status" value="1"/>
</dbReference>
<feature type="compositionally biased region" description="Basic and acidic residues" evidence="2">
    <location>
        <begin position="1"/>
        <end position="19"/>
    </location>
</feature>
<feature type="compositionally biased region" description="Basic and acidic residues" evidence="2">
    <location>
        <begin position="47"/>
        <end position="67"/>
    </location>
</feature>
<keyword evidence="5" id="KW-1185">Reference proteome</keyword>
<keyword evidence="1" id="KW-0862">Zinc</keyword>